<keyword evidence="2" id="KW-1185">Reference proteome</keyword>
<dbReference type="Proteomes" id="UP000288216">
    <property type="component" value="Unassembled WGS sequence"/>
</dbReference>
<comment type="caution">
    <text evidence="1">The sequence shown here is derived from an EMBL/GenBank/DDBJ whole genome shotgun (WGS) entry which is preliminary data.</text>
</comment>
<evidence type="ECO:0000313" key="2">
    <source>
        <dbReference type="Proteomes" id="UP000288216"/>
    </source>
</evidence>
<reference evidence="1 2" key="1">
    <citation type="journal article" date="2018" name="Nat. Ecol. Evol.">
        <title>Shark genomes provide insights into elasmobranch evolution and the origin of vertebrates.</title>
        <authorList>
            <person name="Hara Y"/>
            <person name="Yamaguchi K"/>
            <person name="Onimaru K"/>
            <person name="Kadota M"/>
            <person name="Koyanagi M"/>
            <person name="Keeley SD"/>
            <person name="Tatsumi K"/>
            <person name="Tanaka K"/>
            <person name="Motone F"/>
            <person name="Kageyama Y"/>
            <person name="Nozu R"/>
            <person name="Adachi N"/>
            <person name="Nishimura O"/>
            <person name="Nakagawa R"/>
            <person name="Tanegashima C"/>
            <person name="Kiyatake I"/>
            <person name="Matsumoto R"/>
            <person name="Murakumo K"/>
            <person name="Nishida K"/>
            <person name="Terakita A"/>
            <person name="Kuratani S"/>
            <person name="Sato K"/>
            <person name="Hyodo S Kuraku.S."/>
        </authorList>
    </citation>
    <scope>NUCLEOTIDE SEQUENCE [LARGE SCALE GENOMIC DNA]</scope>
</reference>
<dbReference type="AlphaFoldDB" id="A0A401PMG6"/>
<gene>
    <name evidence="1" type="ORF">scyTo_0003387</name>
</gene>
<dbReference type="EMBL" id="BFAA01000911">
    <property type="protein sequence ID" value="GCB74298.1"/>
    <property type="molecule type" value="Genomic_DNA"/>
</dbReference>
<sequence length="92" mass="10398">MPIIINLKLKLDTEAECDIILFKLYQKILPENLTENGYPKKVPLKPSSVMLTAYGEAEIRQRRTTQIRGTHKGKDVKCMFYVTEADGPAICG</sequence>
<dbReference type="OrthoDB" id="10070243at2759"/>
<name>A0A401PMG6_SCYTO</name>
<organism evidence="1 2">
    <name type="scientific">Scyliorhinus torazame</name>
    <name type="common">Cloudy catshark</name>
    <name type="synonym">Catulus torazame</name>
    <dbReference type="NCBI Taxonomy" id="75743"/>
    <lineage>
        <taxon>Eukaryota</taxon>
        <taxon>Metazoa</taxon>
        <taxon>Chordata</taxon>
        <taxon>Craniata</taxon>
        <taxon>Vertebrata</taxon>
        <taxon>Chondrichthyes</taxon>
        <taxon>Elasmobranchii</taxon>
        <taxon>Galeomorphii</taxon>
        <taxon>Galeoidea</taxon>
        <taxon>Carcharhiniformes</taxon>
        <taxon>Scyliorhinidae</taxon>
        <taxon>Scyliorhinus</taxon>
    </lineage>
</organism>
<proteinExistence type="predicted"/>
<evidence type="ECO:0000313" key="1">
    <source>
        <dbReference type="EMBL" id="GCB74298.1"/>
    </source>
</evidence>
<protein>
    <submittedName>
        <fullName evidence="1">Uncharacterized protein</fullName>
    </submittedName>
</protein>
<accession>A0A401PMG6</accession>